<name>A0ABP7X3Z6_9GAMM</name>
<dbReference type="PROSITE" id="PS51296">
    <property type="entry name" value="RIESKE"/>
    <property type="match status" value="1"/>
</dbReference>
<evidence type="ECO:0000256" key="4">
    <source>
        <dbReference type="ARBA" id="ARBA00023002"/>
    </source>
</evidence>
<dbReference type="InterPro" id="IPR045605">
    <property type="entry name" value="KshA-like_C"/>
</dbReference>
<evidence type="ECO:0000313" key="9">
    <source>
        <dbReference type="Proteomes" id="UP001500392"/>
    </source>
</evidence>
<dbReference type="InterPro" id="IPR017941">
    <property type="entry name" value="Rieske_2Fe-2S"/>
</dbReference>
<keyword evidence="5" id="KW-0408">Iron</keyword>
<evidence type="ECO:0000256" key="6">
    <source>
        <dbReference type="ARBA" id="ARBA00023014"/>
    </source>
</evidence>
<reference evidence="9" key="1">
    <citation type="journal article" date="2019" name="Int. J. Syst. Evol. Microbiol.">
        <title>The Global Catalogue of Microorganisms (GCM) 10K type strain sequencing project: providing services to taxonomists for standard genome sequencing and annotation.</title>
        <authorList>
            <consortium name="The Broad Institute Genomics Platform"/>
            <consortium name="The Broad Institute Genome Sequencing Center for Infectious Disease"/>
            <person name="Wu L."/>
            <person name="Ma J."/>
        </authorList>
    </citation>
    <scope>NUCLEOTIDE SEQUENCE [LARGE SCALE GENOMIC DNA]</scope>
    <source>
        <strain evidence="9">JCM 17304</strain>
    </source>
</reference>
<dbReference type="SUPFAM" id="SSF55961">
    <property type="entry name" value="Bet v1-like"/>
    <property type="match status" value="1"/>
</dbReference>
<dbReference type="InterPro" id="IPR036922">
    <property type="entry name" value="Rieske_2Fe-2S_sf"/>
</dbReference>
<dbReference type="SUPFAM" id="SSF50022">
    <property type="entry name" value="ISP domain"/>
    <property type="match status" value="1"/>
</dbReference>
<evidence type="ECO:0000313" key="8">
    <source>
        <dbReference type="EMBL" id="GAA4104050.1"/>
    </source>
</evidence>
<evidence type="ECO:0000259" key="7">
    <source>
        <dbReference type="PROSITE" id="PS51296"/>
    </source>
</evidence>
<dbReference type="Pfam" id="PF19298">
    <property type="entry name" value="KshA_C"/>
    <property type="match status" value="1"/>
</dbReference>
<dbReference type="EMBL" id="BAABDM010000009">
    <property type="protein sequence ID" value="GAA4104050.1"/>
    <property type="molecule type" value="Genomic_DNA"/>
</dbReference>
<keyword evidence="6" id="KW-0411">Iron-sulfur</keyword>
<evidence type="ECO:0000256" key="3">
    <source>
        <dbReference type="ARBA" id="ARBA00022723"/>
    </source>
</evidence>
<dbReference type="Pfam" id="PF00355">
    <property type="entry name" value="Rieske"/>
    <property type="match status" value="1"/>
</dbReference>
<dbReference type="InterPro" id="IPR050584">
    <property type="entry name" value="Cholesterol_7-desaturase"/>
</dbReference>
<evidence type="ECO:0000256" key="1">
    <source>
        <dbReference type="ARBA" id="ARBA00001962"/>
    </source>
</evidence>
<keyword evidence="9" id="KW-1185">Reference proteome</keyword>
<gene>
    <name evidence="8" type="ORF">GCM10022414_32760</name>
</gene>
<protein>
    <submittedName>
        <fullName evidence="8">Rieske 2Fe-2S domain-containing protein</fullName>
    </submittedName>
</protein>
<keyword evidence="4" id="KW-0560">Oxidoreductase</keyword>
<dbReference type="Gene3D" id="2.102.10.10">
    <property type="entry name" value="Rieske [2Fe-2S] iron-sulphur domain"/>
    <property type="match status" value="1"/>
</dbReference>
<dbReference type="PANTHER" id="PTHR21266">
    <property type="entry name" value="IRON-SULFUR DOMAIN CONTAINING PROTEIN"/>
    <property type="match status" value="1"/>
</dbReference>
<keyword evidence="2" id="KW-0001">2Fe-2S</keyword>
<evidence type="ECO:0000256" key="2">
    <source>
        <dbReference type="ARBA" id="ARBA00022714"/>
    </source>
</evidence>
<comment type="cofactor">
    <cofactor evidence="1">
        <name>Fe cation</name>
        <dbReference type="ChEBI" id="CHEBI:24875"/>
    </cofactor>
</comment>
<organism evidence="8 9">
    <name type="scientific">Zhongshania borealis</name>
    <dbReference type="NCBI Taxonomy" id="889488"/>
    <lineage>
        <taxon>Bacteria</taxon>
        <taxon>Pseudomonadati</taxon>
        <taxon>Pseudomonadota</taxon>
        <taxon>Gammaproteobacteria</taxon>
        <taxon>Cellvibrionales</taxon>
        <taxon>Spongiibacteraceae</taxon>
        <taxon>Zhongshania</taxon>
    </lineage>
</organism>
<dbReference type="CDD" id="cd03469">
    <property type="entry name" value="Rieske_RO_Alpha_N"/>
    <property type="match status" value="1"/>
</dbReference>
<dbReference type="RefSeq" id="WP_344938122.1">
    <property type="nucleotide sequence ID" value="NZ_BAABDM010000009.1"/>
</dbReference>
<keyword evidence="3" id="KW-0479">Metal-binding</keyword>
<evidence type="ECO:0000256" key="5">
    <source>
        <dbReference type="ARBA" id="ARBA00023004"/>
    </source>
</evidence>
<comment type="caution">
    <text evidence="8">The sequence shown here is derived from an EMBL/GenBank/DDBJ whole genome shotgun (WGS) entry which is preliminary data.</text>
</comment>
<accession>A0ABP7X3Z6</accession>
<proteinExistence type="predicted"/>
<dbReference type="Gene3D" id="3.90.380.10">
    <property type="entry name" value="Naphthalene 1,2-dioxygenase Alpha Subunit, Chain A, domain 1"/>
    <property type="match status" value="1"/>
</dbReference>
<sequence length="362" mass="40508">MAKSEEYSLGPHTFPRGWFVVAESTELNRGPMAVHFFGKDLALYRGESGVPVMLDAYCPHMKTHLTASDSANIVIVGKQIEGDSIRCPYHGWRFGPDGRCDNIPYHDGPIPRSAVLESYPVEESMGCVMMWYDPEGRKPDYSAPYLQEWSDPQWIHWKLDHLGELAMHPVEILDNMADAQHLGPTHGAPCEYFETEFRDHLYVQRQGGVHAGYGCMLMSSTWYTGPGILLSKQSFGDVLTYELIANTPVDDGLVKVWHGALSRASNIPPTESDIAGAREIQAGALKAFSSDFSIWKHKKPALRVLQIASDGQFAKGRIWYKQFYDQPENAGGYHEKVNGKHHVKGLETPSFEVLALEEGLIQ</sequence>
<dbReference type="PANTHER" id="PTHR21266:SF60">
    <property type="entry name" value="3-KETOSTEROID-9-ALPHA-MONOOXYGENASE, OXYGENASE COMPONENT"/>
    <property type="match status" value="1"/>
</dbReference>
<feature type="domain" description="Rieske" evidence="7">
    <location>
        <begin position="18"/>
        <end position="130"/>
    </location>
</feature>
<dbReference type="Proteomes" id="UP001500392">
    <property type="component" value="Unassembled WGS sequence"/>
</dbReference>